<evidence type="ECO:0000256" key="9">
    <source>
        <dbReference type="ARBA" id="ARBA00022691"/>
    </source>
</evidence>
<evidence type="ECO:0000259" key="14">
    <source>
        <dbReference type="Pfam" id="PF20260"/>
    </source>
</evidence>
<evidence type="ECO:0000256" key="8">
    <source>
        <dbReference type="ARBA" id="ARBA00022679"/>
    </source>
</evidence>
<comment type="similarity">
    <text evidence="2 12">Belongs to the RNA methyltransferase RsmE family.</text>
</comment>
<dbReference type="RefSeq" id="WP_107864590.1">
    <property type="nucleotide sequence ID" value="NZ_QAON01000002.1"/>
</dbReference>
<evidence type="ECO:0000256" key="3">
    <source>
        <dbReference type="ARBA" id="ARBA00012328"/>
    </source>
</evidence>
<evidence type="ECO:0000256" key="6">
    <source>
        <dbReference type="ARBA" id="ARBA00022552"/>
    </source>
</evidence>
<dbReference type="AlphaFoldDB" id="A0A2T5J2N2"/>
<dbReference type="PANTHER" id="PTHR30027">
    <property type="entry name" value="RIBOSOMAL RNA SMALL SUBUNIT METHYLTRANSFERASE E"/>
    <property type="match status" value="1"/>
</dbReference>
<dbReference type="GO" id="GO:0070042">
    <property type="term" value="F:rRNA (uridine-N3-)-methyltransferase activity"/>
    <property type="evidence" value="ECO:0007669"/>
    <property type="project" value="TreeGrafter"/>
</dbReference>
<dbReference type="Proteomes" id="UP000244223">
    <property type="component" value="Unassembled WGS sequence"/>
</dbReference>
<dbReference type="GO" id="GO:0005737">
    <property type="term" value="C:cytoplasm"/>
    <property type="evidence" value="ECO:0007669"/>
    <property type="project" value="UniProtKB-SubCell"/>
</dbReference>
<dbReference type="OrthoDB" id="9815641at2"/>
<dbReference type="InterPro" id="IPR029028">
    <property type="entry name" value="Alpha/beta_knot_MTases"/>
</dbReference>
<accession>A0A2T5J2N2</accession>
<evidence type="ECO:0000256" key="4">
    <source>
        <dbReference type="ARBA" id="ARBA00013673"/>
    </source>
</evidence>
<evidence type="ECO:0000256" key="2">
    <source>
        <dbReference type="ARBA" id="ARBA00005528"/>
    </source>
</evidence>
<keyword evidence="7 12" id="KW-0489">Methyltransferase</keyword>
<organism evidence="15 16">
    <name type="scientific">Agitococcus lubricus</name>
    <dbReference type="NCBI Taxonomy" id="1077255"/>
    <lineage>
        <taxon>Bacteria</taxon>
        <taxon>Pseudomonadati</taxon>
        <taxon>Pseudomonadota</taxon>
        <taxon>Gammaproteobacteria</taxon>
        <taxon>Moraxellales</taxon>
        <taxon>Moraxellaceae</taxon>
        <taxon>Agitococcus</taxon>
    </lineage>
</organism>
<dbReference type="InterPro" id="IPR015947">
    <property type="entry name" value="PUA-like_sf"/>
</dbReference>
<evidence type="ECO:0000256" key="5">
    <source>
        <dbReference type="ARBA" id="ARBA00022490"/>
    </source>
</evidence>
<feature type="domain" description="Ribosomal RNA small subunit methyltransferase E methyltransferase" evidence="13">
    <location>
        <begin position="73"/>
        <end position="232"/>
    </location>
</feature>
<reference evidence="15 16" key="1">
    <citation type="submission" date="2018-04" db="EMBL/GenBank/DDBJ databases">
        <title>Genomic Encyclopedia of Archaeal and Bacterial Type Strains, Phase II (KMG-II): from individual species to whole genera.</title>
        <authorList>
            <person name="Goeker M."/>
        </authorList>
    </citation>
    <scope>NUCLEOTIDE SEQUENCE [LARGE SCALE GENOMIC DNA]</scope>
    <source>
        <strain evidence="15 16">DSM 5822</strain>
    </source>
</reference>
<evidence type="ECO:0000259" key="13">
    <source>
        <dbReference type="Pfam" id="PF04452"/>
    </source>
</evidence>
<dbReference type="InterPro" id="IPR046887">
    <property type="entry name" value="RsmE_PUA-like"/>
</dbReference>
<dbReference type="PANTHER" id="PTHR30027:SF3">
    <property type="entry name" value="16S RRNA (URACIL(1498)-N(3))-METHYLTRANSFERASE"/>
    <property type="match status" value="1"/>
</dbReference>
<dbReference type="NCBIfam" id="TIGR00046">
    <property type="entry name" value="RsmE family RNA methyltransferase"/>
    <property type="match status" value="1"/>
</dbReference>
<dbReference type="InterPro" id="IPR046886">
    <property type="entry name" value="RsmE_MTase_dom"/>
</dbReference>
<keyword evidence="16" id="KW-1185">Reference proteome</keyword>
<dbReference type="Gene3D" id="2.40.240.20">
    <property type="entry name" value="Hypothetical PUA domain-like, domain 1"/>
    <property type="match status" value="1"/>
</dbReference>
<evidence type="ECO:0000256" key="1">
    <source>
        <dbReference type="ARBA" id="ARBA00004496"/>
    </source>
</evidence>
<name>A0A2T5J2N2_9GAMM</name>
<evidence type="ECO:0000313" key="16">
    <source>
        <dbReference type="Proteomes" id="UP000244223"/>
    </source>
</evidence>
<keyword evidence="8 12" id="KW-0808">Transferase</keyword>
<evidence type="ECO:0000256" key="10">
    <source>
        <dbReference type="ARBA" id="ARBA00025699"/>
    </source>
</evidence>
<dbReference type="InterPro" id="IPR029026">
    <property type="entry name" value="tRNA_m1G_MTases_N"/>
</dbReference>
<dbReference type="GO" id="GO:0070475">
    <property type="term" value="P:rRNA base methylation"/>
    <property type="evidence" value="ECO:0007669"/>
    <property type="project" value="TreeGrafter"/>
</dbReference>
<comment type="catalytic activity">
    <reaction evidence="11 12">
        <text>uridine(1498) in 16S rRNA + S-adenosyl-L-methionine = N(3)-methyluridine(1498) in 16S rRNA + S-adenosyl-L-homocysteine + H(+)</text>
        <dbReference type="Rhea" id="RHEA:42920"/>
        <dbReference type="Rhea" id="RHEA-COMP:10283"/>
        <dbReference type="Rhea" id="RHEA-COMP:10284"/>
        <dbReference type="ChEBI" id="CHEBI:15378"/>
        <dbReference type="ChEBI" id="CHEBI:57856"/>
        <dbReference type="ChEBI" id="CHEBI:59789"/>
        <dbReference type="ChEBI" id="CHEBI:65315"/>
        <dbReference type="ChEBI" id="CHEBI:74502"/>
        <dbReference type="EC" id="2.1.1.193"/>
    </reaction>
</comment>
<dbReference type="Pfam" id="PF20260">
    <property type="entry name" value="PUA_4"/>
    <property type="match status" value="1"/>
</dbReference>
<comment type="subcellular location">
    <subcellularLocation>
        <location evidence="1 12">Cytoplasm</location>
    </subcellularLocation>
</comment>
<dbReference type="PIRSF" id="PIRSF015601">
    <property type="entry name" value="MTase_slr0722"/>
    <property type="match status" value="1"/>
</dbReference>
<sequence length="240" mass="26525">MTRLYTPTPLSLNTEIELPEEAAHHFIKVLRARVGDAVCLFNGEGGEYHGQLSRADKRHAYVTLETFIENNKSSPLKVHLGQVLSKGDRFDYAIQKATELGVSEITPLISERCEVRLGNERLDKKMAHWQGVAISACEQSGLNIVPKINPPQVLETWTANTQADLRFVLAPSVTGLPNPSQKPQTIAVLIGAEGGLSEREISQSIEHGFAPWCLGQRVLRTETAPVAVLSVLNWLWGDFH</sequence>
<protein>
    <recommendedName>
        <fullName evidence="4 12">Ribosomal RNA small subunit methyltransferase E</fullName>
        <ecNumber evidence="3 12">2.1.1.193</ecNumber>
    </recommendedName>
</protein>
<proteinExistence type="inferred from homology"/>
<feature type="domain" description="Ribosomal RNA small subunit methyltransferase E PUA-like" evidence="14">
    <location>
        <begin position="18"/>
        <end position="64"/>
    </location>
</feature>
<dbReference type="SUPFAM" id="SSF88697">
    <property type="entry name" value="PUA domain-like"/>
    <property type="match status" value="1"/>
</dbReference>
<dbReference type="EMBL" id="QAON01000002">
    <property type="protein sequence ID" value="PTQ90747.1"/>
    <property type="molecule type" value="Genomic_DNA"/>
</dbReference>
<evidence type="ECO:0000256" key="7">
    <source>
        <dbReference type="ARBA" id="ARBA00022603"/>
    </source>
</evidence>
<evidence type="ECO:0000256" key="11">
    <source>
        <dbReference type="ARBA" id="ARBA00047944"/>
    </source>
</evidence>
<dbReference type="InterPro" id="IPR006700">
    <property type="entry name" value="RsmE"/>
</dbReference>
<gene>
    <name evidence="15" type="ORF">C8N29_102147</name>
</gene>
<dbReference type="Gene3D" id="3.40.1280.10">
    <property type="match status" value="1"/>
</dbReference>
<dbReference type="SUPFAM" id="SSF75217">
    <property type="entry name" value="alpha/beta knot"/>
    <property type="match status" value="1"/>
</dbReference>
<comment type="caution">
    <text evidence="15">The sequence shown here is derived from an EMBL/GenBank/DDBJ whole genome shotgun (WGS) entry which is preliminary data.</text>
</comment>
<keyword evidence="9 12" id="KW-0949">S-adenosyl-L-methionine</keyword>
<keyword evidence="5 12" id="KW-0963">Cytoplasm</keyword>
<dbReference type="NCBIfam" id="NF008692">
    <property type="entry name" value="PRK11713.1-5"/>
    <property type="match status" value="1"/>
</dbReference>
<evidence type="ECO:0000313" key="15">
    <source>
        <dbReference type="EMBL" id="PTQ90747.1"/>
    </source>
</evidence>
<dbReference type="EC" id="2.1.1.193" evidence="3 12"/>
<comment type="function">
    <text evidence="10 12">Specifically methylates the N3 position of the uracil ring of uridine 1498 (m3U1498) in 16S rRNA. Acts on the fully assembled 30S ribosomal subunit.</text>
</comment>
<evidence type="ECO:0000256" key="12">
    <source>
        <dbReference type="PIRNR" id="PIRNR015601"/>
    </source>
</evidence>
<dbReference type="Pfam" id="PF04452">
    <property type="entry name" value="Methyltrans_RNA"/>
    <property type="match status" value="1"/>
</dbReference>
<keyword evidence="6 12" id="KW-0698">rRNA processing</keyword>
<dbReference type="CDD" id="cd18084">
    <property type="entry name" value="RsmE-like"/>
    <property type="match status" value="1"/>
</dbReference>